<evidence type="ECO:0000313" key="3">
    <source>
        <dbReference type="Proteomes" id="UP000586093"/>
    </source>
</evidence>
<dbReference type="PANTHER" id="PTHR35861:SF1">
    <property type="entry name" value="PHAGE TAIL SHEATH PROTEIN"/>
    <property type="match status" value="1"/>
</dbReference>
<dbReference type="Proteomes" id="UP000586093">
    <property type="component" value="Unassembled WGS sequence"/>
</dbReference>
<dbReference type="EMBL" id="JACIVI010000006">
    <property type="protein sequence ID" value="MBB1163136.1"/>
    <property type="molecule type" value="Genomic_DNA"/>
</dbReference>
<comment type="caution">
    <text evidence="2">The sequence shown here is derived from an EMBL/GenBank/DDBJ whole genome shotgun (WGS) entry which is preliminary data.</text>
</comment>
<feature type="region of interest" description="Disordered" evidence="1">
    <location>
        <begin position="1"/>
        <end position="20"/>
    </location>
</feature>
<dbReference type="AlphaFoldDB" id="A0A839HMA6"/>
<reference evidence="2 3" key="1">
    <citation type="submission" date="2020-08" db="EMBL/GenBank/DDBJ databases">
        <title>Aquariorum lacteus gen. nov., sp. nov., a new member of the family Comamonadaceae, isolated from freshwater aquarium.</title>
        <authorList>
            <person name="Chun S.-J."/>
        </authorList>
    </citation>
    <scope>NUCLEOTIDE SEQUENCE [LARGE SCALE GENOMIC DNA]</scope>
    <source>
        <strain evidence="2 3">SJAQ100</strain>
    </source>
</reference>
<sequence>MATLPPRGQTPASSLPQPPCGLATLLGATERAMREAPGDLLRVPTRVRSLVEYEGLFGGPGTPALDVDLHRGPDGRPRATLRPPPGLPLLHATVRLFFAQGGEACDIVSVGPSSAPPTLDDFLQALAALPLPRRECSLLLAPEAMHLDRAAQGRLAGALLAHAAASGLQFVLLDLPGGEAPLDAATLAAGRAVLDSPHGAFGALHGPRLRIPLALPLPEAERRVRVWRGSGPAVGLPALRRTDPAGHAAVLQCLAGARHAVPASALVAGLQARGDRELGVWKALSGLPLPDEVEPVQAFSAAQAEALAADPVGGRAINLVRSVPGRGPRLWGARTLADREPESRYVPVRRLLAELTAALRRRFDLLSRQPRRRGAGATPPLWQQLAEQADLELHGWWDRGALLGAKPAEAYFVRCGPGLTQTEAETRAGRHTLLVGLAVLKPGEFQVLRLVWPDAAA</sequence>
<accession>A0A839HMA6</accession>
<evidence type="ECO:0000313" key="2">
    <source>
        <dbReference type="EMBL" id="MBB1163136.1"/>
    </source>
</evidence>
<evidence type="ECO:0000256" key="1">
    <source>
        <dbReference type="SAM" id="MobiDB-lite"/>
    </source>
</evidence>
<dbReference type="InterPro" id="IPR052042">
    <property type="entry name" value="Tail_sheath_structural"/>
</dbReference>
<dbReference type="PANTHER" id="PTHR35861">
    <property type="match status" value="1"/>
</dbReference>
<gene>
    <name evidence="2" type="ORF">H4F90_14275</name>
</gene>
<evidence type="ECO:0008006" key="4">
    <source>
        <dbReference type="Google" id="ProtNLM"/>
    </source>
</evidence>
<name>A0A839HMA6_9BURK</name>
<keyword evidence="3" id="KW-1185">Reference proteome</keyword>
<protein>
    <recommendedName>
        <fullName evidence="4">Phage tail sheath family protein</fullName>
    </recommendedName>
</protein>
<dbReference type="Gene3D" id="3.40.50.11780">
    <property type="match status" value="1"/>
</dbReference>
<organism evidence="2 3">
    <name type="scientific">Aquariibacter albus</name>
    <dbReference type="NCBI Taxonomy" id="2759899"/>
    <lineage>
        <taxon>Bacteria</taxon>
        <taxon>Pseudomonadati</taxon>
        <taxon>Pseudomonadota</taxon>
        <taxon>Betaproteobacteria</taxon>
        <taxon>Burkholderiales</taxon>
        <taxon>Sphaerotilaceae</taxon>
        <taxon>Aquariibacter</taxon>
    </lineage>
</organism>
<dbReference type="RefSeq" id="WP_182665756.1">
    <property type="nucleotide sequence ID" value="NZ_JACIVI010000006.1"/>
</dbReference>
<proteinExistence type="predicted"/>